<dbReference type="InterPro" id="IPR014284">
    <property type="entry name" value="RNA_pol_sigma-70_dom"/>
</dbReference>
<reference evidence="2 3" key="1">
    <citation type="submission" date="2020-08" db="EMBL/GenBank/DDBJ databases">
        <title>A Genomic Blueprint of the Chicken Gut Microbiome.</title>
        <authorList>
            <person name="Gilroy R."/>
            <person name="Ravi A."/>
            <person name="Getino M."/>
            <person name="Pursley I."/>
            <person name="Horton D.L."/>
            <person name="Alikhan N.-F."/>
            <person name="Baker D."/>
            <person name="Gharbi K."/>
            <person name="Hall N."/>
            <person name="Watson M."/>
            <person name="Adriaenssens E.M."/>
            <person name="Foster-Nyarko E."/>
            <person name="Jarju S."/>
            <person name="Secka A."/>
            <person name="Antonio M."/>
            <person name="Oren A."/>
            <person name="Chaudhuri R."/>
            <person name="La Ragione R.M."/>
            <person name="Hildebrand F."/>
            <person name="Pallen M.J."/>
        </authorList>
    </citation>
    <scope>NUCLEOTIDE SEQUENCE [LARGE SCALE GENOMIC DNA]</scope>
    <source>
        <strain evidence="2 3">Sa3CVN1</strain>
    </source>
</reference>
<dbReference type="Pfam" id="PF04542">
    <property type="entry name" value="Sigma70_r2"/>
    <property type="match status" value="1"/>
</dbReference>
<protein>
    <submittedName>
        <fullName evidence="2">Sigma-70 family RNA polymerase sigma factor</fullName>
    </submittedName>
</protein>
<evidence type="ECO:0000259" key="1">
    <source>
        <dbReference type="Pfam" id="PF04542"/>
    </source>
</evidence>
<dbReference type="SUPFAM" id="SSF88946">
    <property type="entry name" value="Sigma2 domain of RNA polymerase sigma factors"/>
    <property type="match status" value="1"/>
</dbReference>
<dbReference type="Gene3D" id="1.20.120.1810">
    <property type="match status" value="1"/>
</dbReference>
<evidence type="ECO:0000313" key="2">
    <source>
        <dbReference type="EMBL" id="MBD7911899.1"/>
    </source>
</evidence>
<dbReference type="InterPro" id="IPR013325">
    <property type="entry name" value="RNA_pol_sigma_r2"/>
</dbReference>
<name>A0ABR8PUQ1_9CLOT</name>
<dbReference type="EMBL" id="JACSRA010000016">
    <property type="protein sequence ID" value="MBD7911899.1"/>
    <property type="molecule type" value="Genomic_DNA"/>
</dbReference>
<comment type="caution">
    <text evidence="2">The sequence shown here is derived from an EMBL/GenBank/DDBJ whole genome shotgun (WGS) entry which is preliminary data.</text>
</comment>
<dbReference type="NCBIfam" id="TIGR02937">
    <property type="entry name" value="sigma70-ECF"/>
    <property type="match status" value="1"/>
</dbReference>
<accession>A0ABR8PUQ1</accession>
<sequence length="187" mass="21502">MNYDYIESLVSLCKSGDIKSKENLISEFTPFIINFSSKAFIDGYDFEDIQNECYITLLHAIEMYNPVSHRFVAYATNAIKNSIYAIVKKSNITKQVQGINTLTFDGDLSSLNANFFSSFEDNLNYKYSSSNFFQLIDTLTPPEKELLVFNMLKQNSLKSYANWKNMPCSTVNNRKISLQKKLKKVLN</sequence>
<dbReference type="RefSeq" id="WP_143317680.1">
    <property type="nucleotide sequence ID" value="NZ_JACSRA010000016.1"/>
</dbReference>
<gene>
    <name evidence="2" type="ORF">H9661_11060</name>
</gene>
<keyword evidence="3" id="KW-1185">Reference proteome</keyword>
<evidence type="ECO:0000313" key="3">
    <source>
        <dbReference type="Proteomes" id="UP000627781"/>
    </source>
</evidence>
<organism evidence="2 3">
    <name type="scientific">Clostridium cibarium</name>
    <dbReference type="NCBI Taxonomy" id="2762247"/>
    <lineage>
        <taxon>Bacteria</taxon>
        <taxon>Bacillati</taxon>
        <taxon>Bacillota</taxon>
        <taxon>Clostridia</taxon>
        <taxon>Eubacteriales</taxon>
        <taxon>Clostridiaceae</taxon>
        <taxon>Clostridium</taxon>
    </lineage>
</organism>
<feature type="domain" description="RNA polymerase sigma-70 region 2" evidence="1">
    <location>
        <begin position="24"/>
        <end position="86"/>
    </location>
</feature>
<dbReference type="Proteomes" id="UP000627781">
    <property type="component" value="Unassembled WGS sequence"/>
</dbReference>
<dbReference type="InterPro" id="IPR007627">
    <property type="entry name" value="RNA_pol_sigma70_r2"/>
</dbReference>
<proteinExistence type="predicted"/>